<reference evidence="2 3" key="1">
    <citation type="journal article" date="2023" name="Life. Sci Alliance">
        <title>Evolutionary insights into 3D genome organization and epigenetic landscape of Vigna mungo.</title>
        <authorList>
            <person name="Junaid A."/>
            <person name="Singh B."/>
            <person name="Bhatia S."/>
        </authorList>
    </citation>
    <scope>NUCLEOTIDE SEQUENCE [LARGE SCALE GENOMIC DNA]</scope>
    <source>
        <strain evidence="2">Urdbean</strain>
    </source>
</reference>
<proteinExistence type="predicted"/>
<keyword evidence="3" id="KW-1185">Reference proteome</keyword>
<dbReference type="EMBL" id="CP144699">
    <property type="protein sequence ID" value="WVZ19619.1"/>
    <property type="molecule type" value="Genomic_DNA"/>
</dbReference>
<organism evidence="2 3">
    <name type="scientific">Vigna mungo</name>
    <name type="common">Black gram</name>
    <name type="synonym">Phaseolus mungo</name>
    <dbReference type="NCBI Taxonomy" id="3915"/>
    <lineage>
        <taxon>Eukaryota</taxon>
        <taxon>Viridiplantae</taxon>
        <taxon>Streptophyta</taxon>
        <taxon>Embryophyta</taxon>
        <taxon>Tracheophyta</taxon>
        <taxon>Spermatophyta</taxon>
        <taxon>Magnoliopsida</taxon>
        <taxon>eudicotyledons</taxon>
        <taxon>Gunneridae</taxon>
        <taxon>Pentapetalae</taxon>
        <taxon>rosids</taxon>
        <taxon>fabids</taxon>
        <taxon>Fabales</taxon>
        <taxon>Fabaceae</taxon>
        <taxon>Papilionoideae</taxon>
        <taxon>50 kb inversion clade</taxon>
        <taxon>NPAAA clade</taxon>
        <taxon>indigoferoid/millettioid clade</taxon>
        <taxon>Phaseoleae</taxon>
        <taxon>Vigna</taxon>
    </lineage>
</organism>
<accession>A0AAQ3P0S9</accession>
<keyword evidence="1" id="KW-0812">Transmembrane</keyword>
<dbReference type="Proteomes" id="UP001374535">
    <property type="component" value="Chromosome 2"/>
</dbReference>
<evidence type="ECO:0000313" key="3">
    <source>
        <dbReference type="Proteomes" id="UP001374535"/>
    </source>
</evidence>
<protein>
    <submittedName>
        <fullName evidence="2">Uncharacterized protein</fullName>
    </submittedName>
</protein>
<keyword evidence="1" id="KW-0472">Membrane</keyword>
<feature type="transmembrane region" description="Helical" evidence="1">
    <location>
        <begin position="101"/>
        <end position="123"/>
    </location>
</feature>
<feature type="non-terminal residue" evidence="2">
    <location>
        <position position="125"/>
    </location>
</feature>
<dbReference type="AlphaFoldDB" id="A0AAQ3P0S9"/>
<gene>
    <name evidence="2" type="ORF">V8G54_006941</name>
</gene>
<keyword evidence="1" id="KW-1133">Transmembrane helix</keyword>
<sequence length="125" mass="14649">MIPLIFHSHVEPEANQHTQMKQRDSYAEIRTHRPKSFNLENENFVPKASLSPRIKRARKKGEKNAELEQGYETCRKWTVMDLKPAKQKHKSFSILLKSLSLSLYLSLSLHLFLSLFLCLLCYLSF</sequence>
<name>A0AAQ3P0S9_VIGMU</name>
<evidence type="ECO:0000256" key="1">
    <source>
        <dbReference type="SAM" id="Phobius"/>
    </source>
</evidence>
<evidence type="ECO:0000313" key="2">
    <source>
        <dbReference type="EMBL" id="WVZ19619.1"/>
    </source>
</evidence>